<accession>A0A174ZU80</accession>
<dbReference type="GO" id="GO:0016740">
    <property type="term" value="F:transferase activity"/>
    <property type="evidence" value="ECO:0007669"/>
    <property type="project" value="UniProtKB-ARBA"/>
</dbReference>
<dbReference type="SUPFAM" id="SSF50037">
    <property type="entry name" value="C-terminal domain of transcriptional repressors"/>
    <property type="match status" value="1"/>
</dbReference>
<dbReference type="Gene3D" id="3.30.930.10">
    <property type="entry name" value="Bira Bifunctional Protein, Domain 2"/>
    <property type="match status" value="1"/>
</dbReference>
<dbReference type="NCBIfam" id="TIGR00121">
    <property type="entry name" value="birA_ligase"/>
    <property type="match status" value="1"/>
</dbReference>
<dbReference type="PANTHER" id="PTHR12835">
    <property type="entry name" value="BIOTIN PROTEIN LIGASE"/>
    <property type="match status" value="1"/>
</dbReference>
<organism evidence="7 8">
    <name type="scientific">[Eubacterium] siraeum</name>
    <dbReference type="NCBI Taxonomy" id="39492"/>
    <lineage>
        <taxon>Bacteria</taxon>
        <taxon>Bacillati</taxon>
        <taxon>Bacillota</taxon>
        <taxon>Clostridia</taxon>
        <taxon>Eubacteriales</taxon>
        <taxon>Oscillospiraceae</taxon>
        <taxon>Oscillospiraceae incertae sedis</taxon>
    </lineage>
</organism>
<keyword evidence="2 5" id="KW-0547">Nucleotide-binding</keyword>
<dbReference type="InterPro" id="IPR008988">
    <property type="entry name" value="Transcriptional_repressor_C"/>
</dbReference>
<dbReference type="Gene3D" id="2.30.30.100">
    <property type="match status" value="1"/>
</dbReference>
<comment type="catalytic activity">
    <reaction evidence="5">
        <text>biotin + L-lysyl-[protein] + ATP = N(6)-biotinyl-L-lysyl-[protein] + AMP + diphosphate + H(+)</text>
        <dbReference type="Rhea" id="RHEA:11756"/>
        <dbReference type="Rhea" id="RHEA-COMP:9752"/>
        <dbReference type="Rhea" id="RHEA-COMP:10505"/>
        <dbReference type="ChEBI" id="CHEBI:15378"/>
        <dbReference type="ChEBI" id="CHEBI:29969"/>
        <dbReference type="ChEBI" id="CHEBI:30616"/>
        <dbReference type="ChEBI" id="CHEBI:33019"/>
        <dbReference type="ChEBI" id="CHEBI:57586"/>
        <dbReference type="ChEBI" id="CHEBI:83144"/>
        <dbReference type="ChEBI" id="CHEBI:456215"/>
        <dbReference type="EC" id="6.3.4.15"/>
    </reaction>
</comment>
<dbReference type="STRING" id="39492.ERS852540_01637"/>
<dbReference type="SUPFAM" id="SSF55681">
    <property type="entry name" value="Class II aaRS and biotin synthetases"/>
    <property type="match status" value="1"/>
</dbReference>
<dbReference type="GO" id="GO:0006355">
    <property type="term" value="P:regulation of DNA-templated transcription"/>
    <property type="evidence" value="ECO:0007669"/>
    <property type="project" value="UniProtKB-UniRule"/>
</dbReference>
<feature type="binding site" evidence="5">
    <location>
        <begin position="124"/>
        <end position="126"/>
    </location>
    <ligand>
        <name>biotin</name>
        <dbReference type="ChEBI" id="CHEBI:57586"/>
    </ligand>
</feature>
<dbReference type="GO" id="GO:0005524">
    <property type="term" value="F:ATP binding"/>
    <property type="evidence" value="ECO:0007669"/>
    <property type="project" value="UniProtKB-UniRule"/>
</dbReference>
<feature type="binding site" evidence="5">
    <location>
        <begin position="96"/>
        <end position="98"/>
    </location>
    <ligand>
        <name>biotin</name>
        <dbReference type="ChEBI" id="CHEBI:57586"/>
    </ligand>
</feature>
<evidence type="ECO:0000256" key="2">
    <source>
        <dbReference type="ARBA" id="ARBA00022741"/>
    </source>
</evidence>
<comment type="function">
    <text evidence="5">Acts both as a biotin--[acetyl-CoA-carboxylase] ligase and a repressor.</text>
</comment>
<keyword evidence="5" id="KW-0678">Repressor</keyword>
<dbReference type="InterPro" id="IPR036390">
    <property type="entry name" value="WH_DNA-bd_sf"/>
</dbReference>
<comment type="similarity">
    <text evidence="5">Belongs to the biotin--protein ligase family.</text>
</comment>
<keyword evidence="4 5" id="KW-0092">Biotin</keyword>
<name>A0A174ZU80_9FIRM</name>
<reference evidence="7 8" key="1">
    <citation type="submission" date="2015-09" db="EMBL/GenBank/DDBJ databases">
        <authorList>
            <consortium name="Pathogen Informatics"/>
        </authorList>
    </citation>
    <scope>NUCLEOTIDE SEQUENCE [LARGE SCALE GENOMIC DNA]</scope>
    <source>
        <strain evidence="7 8">2789STDY5834928</strain>
    </source>
</reference>
<keyword evidence="5" id="KW-0805">Transcription regulation</keyword>
<evidence type="ECO:0000256" key="1">
    <source>
        <dbReference type="ARBA" id="ARBA00022598"/>
    </source>
</evidence>
<dbReference type="InterPro" id="IPR004408">
    <property type="entry name" value="Biotin_CoA_COase_ligase"/>
</dbReference>
<dbReference type="GO" id="GO:0009249">
    <property type="term" value="P:protein lipoylation"/>
    <property type="evidence" value="ECO:0007669"/>
    <property type="project" value="UniProtKB-ARBA"/>
</dbReference>
<proteinExistence type="inferred from homology"/>
<feature type="DNA-binding region" description="H-T-H motif" evidence="5">
    <location>
        <begin position="21"/>
        <end position="40"/>
    </location>
</feature>
<feature type="binding site" evidence="5">
    <location>
        <position position="120"/>
    </location>
    <ligand>
        <name>biotin</name>
        <dbReference type="ChEBI" id="CHEBI:57586"/>
    </ligand>
</feature>
<dbReference type="GO" id="GO:0004077">
    <property type="term" value="F:biotin--[biotin carboxyl-carrier protein] ligase activity"/>
    <property type="evidence" value="ECO:0007669"/>
    <property type="project" value="UniProtKB-UniRule"/>
</dbReference>
<evidence type="ECO:0000313" key="8">
    <source>
        <dbReference type="Proteomes" id="UP000095662"/>
    </source>
</evidence>
<dbReference type="OrthoDB" id="9807064at2"/>
<dbReference type="Gene3D" id="1.10.10.10">
    <property type="entry name" value="Winged helix-like DNA-binding domain superfamily/Winged helix DNA-binding domain"/>
    <property type="match status" value="1"/>
</dbReference>
<dbReference type="Proteomes" id="UP000095662">
    <property type="component" value="Unassembled WGS sequence"/>
</dbReference>
<gene>
    <name evidence="7" type="primary">birA_2</name>
    <name evidence="5" type="synonym">birA</name>
    <name evidence="7" type="ORF">ERS852540_01637</name>
</gene>
<dbReference type="GO" id="GO:0003677">
    <property type="term" value="F:DNA binding"/>
    <property type="evidence" value="ECO:0007669"/>
    <property type="project" value="UniProtKB-UniRule"/>
</dbReference>
<keyword evidence="5" id="KW-0238">DNA-binding</keyword>
<dbReference type="InterPro" id="IPR003142">
    <property type="entry name" value="BPL_C"/>
</dbReference>
<dbReference type="GO" id="GO:0005737">
    <property type="term" value="C:cytoplasm"/>
    <property type="evidence" value="ECO:0007669"/>
    <property type="project" value="TreeGrafter"/>
</dbReference>
<evidence type="ECO:0000259" key="6">
    <source>
        <dbReference type="PROSITE" id="PS51733"/>
    </source>
</evidence>
<keyword evidence="5" id="KW-0804">Transcription</keyword>
<evidence type="ECO:0000313" key="7">
    <source>
        <dbReference type="EMBL" id="CUQ88008.1"/>
    </source>
</evidence>
<dbReference type="CDD" id="cd16442">
    <property type="entry name" value="BPL"/>
    <property type="match status" value="1"/>
</dbReference>
<dbReference type="Pfam" id="PF02237">
    <property type="entry name" value="BPL_C"/>
    <property type="match status" value="1"/>
</dbReference>
<evidence type="ECO:0000256" key="5">
    <source>
        <dbReference type="HAMAP-Rule" id="MF_00978"/>
    </source>
</evidence>
<dbReference type="Pfam" id="PF03099">
    <property type="entry name" value="BPL_LplA_LipB"/>
    <property type="match status" value="1"/>
</dbReference>
<dbReference type="InterPro" id="IPR030855">
    <property type="entry name" value="Bifunct_BirA"/>
</dbReference>
<dbReference type="InterPro" id="IPR045864">
    <property type="entry name" value="aa-tRNA-synth_II/BPL/LPL"/>
</dbReference>
<feature type="binding site" evidence="5">
    <location>
        <position position="191"/>
    </location>
    <ligand>
        <name>biotin</name>
        <dbReference type="ChEBI" id="CHEBI:57586"/>
    </ligand>
</feature>
<dbReference type="HAMAP" id="MF_00978">
    <property type="entry name" value="Bifunct_BirA"/>
    <property type="match status" value="1"/>
</dbReference>
<dbReference type="InterPro" id="IPR004143">
    <property type="entry name" value="BPL_LPL_catalytic"/>
</dbReference>
<dbReference type="Pfam" id="PF08279">
    <property type="entry name" value="HTH_11"/>
    <property type="match status" value="1"/>
</dbReference>
<keyword evidence="1 5" id="KW-0436">Ligase</keyword>
<dbReference type="InterPro" id="IPR036388">
    <property type="entry name" value="WH-like_DNA-bd_sf"/>
</dbReference>
<dbReference type="PROSITE" id="PS51733">
    <property type="entry name" value="BPL_LPL_CATALYTIC"/>
    <property type="match status" value="1"/>
</dbReference>
<evidence type="ECO:0000256" key="4">
    <source>
        <dbReference type="ARBA" id="ARBA00023267"/>
    </source>
</evidence>
<dbReference type="SUPFAM" id="SSF46785">
    <property type="entry name" value="Winged helix' DNA-binding domain"/>
    <property type="match status" value="1"/>
</dbReference>
<protein>
    <recommendedName>
        <fullName evidence="5">Bifunctional ligase/repressor BirA</fullName>
    </recommendedName>
    <alternativeName>
        <fullName evidence="5">Biotin--[acetyl-CoA-carboxylase] ligase</fullName>
        <ecNumber evidence="5">6.3.4.15</ecNumber>
    </alternativeName>
    <alternativeName>
        <fullName evidence="5">Biotin--protein ligase</fullName>
    </alternativeName>
    <alternativeName>
        <fullName evidence="5">Biotin-[acetyl-CoA carboxylase] synthetase</fullName>
    </alternativeName>
</protein>
<dbReference type="PANTHER" id="PTHR12835:SF5">
    <property type="entry name" value="BIOTIN--PROTEIN LIGASE"/>
    <property type="match status" value="1"/>
</dbReference>
<feature type="domain" description="BPL/LPL catalytic" evidence="6">
    <location>
        <begin position="73"/>
        <end position="263"/>
    </location>
</feature>
<sequence length="332" mass="36223">MKLKEQVLLILMSSKGKFVSGEEISKQLYVSRNAVWKAINSLRADGFIIDAAQNKGYLLSGGETDDFTRYGILRIRQLLKKSAADADITIKDTVTSTNTLLRISAENGAPSKTVLIANEQTEGRGRHGKSFYSPADTGIYMSVLLRPDFKADKAFFITAGAAVSVVRAIEKVCGIKAGIKWINDIMLNGKKICGILTEAVTDFESGSLQYAVMGLGINISRPKGGFPSEISDIASSLYSEEAAGNELKCALAAEILNNFFDICERMSVEKLTDEYKSYSVVLGKRIRVISSNAEYYATAVDIDKNARLIVRDENGDMHTLSSAEVSVREGQI</sequence>
<dbReference type="InterPro" id="IPR013196">
    <property type="entry name" value="HTH_11"/>
</dbReference>
<evidence type="ECO:0000256" key="3">
    <source>
        <dbReference type="ARBA" id="ARBA00022840"/>
    </source>
</evidence>
<dbReference type="EC" id="6.3.4.15" evidence="5"/>
<dbReference type="EMBL" id="CZBY01000012">
    <property type="protein sequence ID" value="CUQ88008.1"/>
    <property type="molecule type" value="Genomic_DNA"/>
</dbReference>
<dbReference type="AlphaFoldDB" id="A0A174ZU80"/>
<keyword evidence="3 5" id="KW-0067">ATP-binding</keyword>